<organism evidence="2 3">
    <name type="scientific">Gossypium arboreum</name>
    <name type="common">Tree cotton</name>
    <name type="synonym">Gossypium nanking</name>
    <dbReference type="NCBI Taxonomy" id="29729"/>
    <lineage>
        <taxon>Eukaryota</taxon>
        <taxon>Viridiplantae</taxon>
        <taxon>Streptophyta</taxon>
        <taxon>Embryophyta</taxon>
        <taxon>Tracheophyta</taxon>
        <taxon>Spermatophyta</taxon>
        <taxon>Magnoliopsida</taxon>
        <taxon>eudicotyledons</taxon>
        <taxon>Gunneridae</taxon>
        <taxon>Pentapetalae</taxon>
        <taxon>rosids</taxon>
        <taxon>malvids</taxon>
        <taxon>Malvales</taxon>
        <taxon>Malvaceae</taxon>
        <taxon>Malvoideae</taxon>
        <taxon>Gossypium</taxon>
    </lineage>
</organism>
<proteinExistence type="predicted"/>
<dbReference type="EMBL" id="JARKNE010000008">
    <property type="protein sequence ID" value="KAK5812546.1"/>
    <property type="molecule type" value="Genomic_DNA"/>
</dbReference>
<evidence type="ECO:0000313" key="2">
    <source>
        <dbReference type="EMBL" id="KAK5812546.1"/>
    </source>
</evidence>
<comment type="caution">
    <text evidence="2">The sequence shown here is derived from an EMBL/GenBank/DDBJ whole genome shotgun (WGS) entry which is preliminary data.</text>
</comment>
<evidence type="ECO:0000313" key="3">
    <source>
        <dbReference type="Proteomes" id="UP001358586"/>
    </source>
</evidence>
<evidence type="ECO:0000256" key="1">
    <source>
        <dbReference type="SAM" id="MobiDB-lite"/>
    </source>
</evidence>
<feature type="region of interest" description="Disordered" evidence="1">
    <location>
        <begin position="143"/>
        <end position="181"/>
    </location>
</feature>
<name>A0ABR0P489_GOSAR</name>
<accession>A0ABR0P489</accession>
<feature type="compositionally biased region" description="Basic and acidic residues" evidence="1">
    <location>
        <begin position="168"/>
        <end position="181"/>
    </location>
</feature>
<keyword evidence="3" id="KW-1185">Reference proteome</keyword>
<protein>
    <submittedName>
        <fullName evidence="2">Uncharacterized protein</fullName>
    </submittedName>
</protein>
<feature type="compositionally biased region" description="Polar residues" evidence="1">
    <location>
        <begin position="155"/>
        <end position="166"/>
    </location>
</feature>
<dbReference type="Proteomes" id="UP001358586">
    <property type="component" value="Chromosome 8"/>
</dbReference>
<reference evidence="2 3" key="1">
    <citation type="submission" date="2023-03" db="EMBL/GenBank/DDBJ databases">
        <title>WGS of Gossypium arboreum.</title>
        <authorList>
            <person name="Yu D."/>
        </authorList>
    </citation>
    <scope>NUCLEOTIDE SEQUENCE [LARGE SCALE GENOMIC DNA]</scope>
    <source>
        <tissue evidence="2">Leaf</tissue>
    </source>
</reference>
<gene>
    <name evidence="2" type="ORF">PVK06_027981</name>
</gene>
<sequence length="181" mass="20727">MEKTRGSVKKATKSVGKHGSFVTIIRELESLRPVQTNGQIIFLNKIEKERFHNKMLKQKFHPEQGIFLSPQQDLGKQVYKTISKLMWETFCTHPRSYSPSWKRRTVPLTGEKVLENKGPINEAFVERMTCGKGTLILKEVKTSKTRKGKAKADNKGTNLNAETSLRSKLKDVEKNGKFHQQ</sequence>